<feature type="compositionally biased region" description="Basic residues" evidence="5">
    <location>
        <begin position="310"/>
        <end position="336"/>
    </location>
</feature>
<feature type="compositionally biased region" description="Basic and acidic residues" evidence="5">
    <location>
        <begin position="115"/>
        <end position="125"/>
    </location>
</feature>
<evidence type="ECO:0000256" key="4">
    <source>
        <dbReference type="PROSITE-ProRule" id="PRU00175"/>
    </source>
</evidence>
<dbReference type="EMBL" id="JBJQND010000015">
    <property type="protein sequence ID" value="KAL3853062.1"/>
    <property type="molecule type" value="Genomic_DNA"/>
</dbReference>
<dbReference type="InterPro" id="IPR017907">
    <property type="entry name" value="Znf_RING_CS"/>
</dbReference>
<evidence type="ECO:0000256" key="3">
    <source>
        <dbReference type="ARBA" id="ARBA00022833"/>
    </source>
</evidence>
<dbReference type="Gene3D" id="3.30.40.10">
    <property type="entry name" value="Zinc/RING finger domain, C3HC4 (zinc finger)"/>
    <property type="match status" value="1"/>
</dbReference>
<dbReference type="PROSITE" id="PS00518">
    <property type="entry name" value="ZF_RING_1"/>
    <property type="match status" value="1"/>
</dbReference>
<dbReference type="SMART" id="SM00184">
    <property type="entry name" value="RING"/>
    <property type="match status" value="1"/>
</dbReference>
<dbReference type="PANTHER" id="PTHR25462:SF296">
    <property type="entry name" value="MEIOTIC P26, ISOFORM F"/>
    <property type="match status" value="1"/>
</dbReference>
<gene>
    <name evidence="7" type="ORF">ACJMK2_016642</name>
</gene>
<evidence type="ECO:0000256" key="5">
    <source>
        <dbReference type="SAM" id="MobiDB-lite"/>
    </source>
</evidence>
<dbReference type="InterPro" id="IPR013083">
    <property type="entry name" value="Znf_RING/FYVE/PHD"/>
</dbReference>
<sequence>MALASEHLTCPICLDIFRQPRALLPCLHNFCEACLKDYIVDKANRGLVNCGFECPFCRKFVAEPAPNKSPQEWAALYPLNHLIVSLVDSFRCEDNGGNSNNGQSQGSVLEQNGRQLRESDADSARLDGQSSVSDENNKSAPSRNLCYVNIDQDAHASPMCMSTKEATSHGLNNLNITHENDFPVMTAQYPDYINVEYGNGSSPLVSGILPQKDKDNYASPMESEYVTLRQDAILTDPFERHNAIYRDSLHSLEELPPPPPGCGPRHRPPEWHPFPHFNPRPHHPHQFGHMPPHHPPYHHRHHLPMFYASPHRHPPPHHPPHHRPHPHHPPPHHPRSFHLPLPHGPREHFHCSIRHSPP</sequence>
<dbReference type="InterPro" id="IPR047153">
    <property type="entry name" value="TRIM45/56/19-like"/>
</dbReference>
<accession>A0ABD3UV37</accession>
<reference evidence="7 8" key="1">
    <citation type="submission" date="2024-11" db="EMBL/GenBank/DDBJ databases">
        <title>Chromosome-level genome assembly of the freshwater bivalve Anodonta woodiana.</title>
        <authorList>
            <person name="Chen X."/>
        </authorList>
    </citation>
    <scope>NUCLEOTIDE SEQUENCE [LARGE SCALE GENOMIC DNA]</scope>
    <source>
        <strain evidence="7">MN2024</strain>
        <tissue evidence="7">Gills</tissue>
    </source>
</reference>
<keyword evidence="1" id="KW-0479">Metal-binding</keyword>
<evidence type="ECO:0000256" key="2">
    <source>
        <dbReference type="ARBA" id="ARBA00022771"/>
    </source>
</evidence>
<keyword evidence="3" id="KW-0862">Zinc</keyword>
<feature type="compositionally biased region" description="Polar residues" evidence="5">
    <location>
        <begin position="128"/>
        <end position="140"/>
    </location>
</feature>
<dbReference type="InterPro" id="IPR027370">
    <property type="entry name" value="Znf-RING_euk"/>
</dbReference>
<name>A0ABD3UV37_SINWO</name>
<dbReference type="SUPFAM" id="SSF57850">
    <property type="entry name" value="RING/U-box"/>
    <property type="match status" value="1"/>
</dbReference>
<feature type="region of interest" description="Disordered" evidence="5">
    <location>
        <begin position="308"/>
        <end position="358"/>
    </location>
</feature>
<evidence type="ECO:0000256" key="1">
    <source>
        <dbReference type="ARBA" id="ARBA00022723"/>
    </source>
</evidence>
<organism evidence="7 8">
    <name type="scientific">Sinanodonta woodiana</name>
    <name type="common">Chinese pond mussel</name>
    <name type="synonym">Anodonta woodiana</name>
    <dbReference type="NCBI Taxonomy" id="1069815"/>
    <lineage>
        <taxon>Eukaryota</taxon>
        <taxon>Metazoa</taxon>
        <taxon>Spiralia</taxon>
        <taxon>Lophotrochozoa</taxon>
        <taxon>Mollusca</taxon>
        <taxon>Bivalvia</taxon>
        <taxon>Autobranchia</taxon>
        <taxon>Heteroconchia</taxon>
        <taxon>Palaeoheterodonta</taxon>
        <taxon>Unionida</taxon>
        <taxon>Unionoidea</taxon>
        <taxon>Unionidae</taxon>
        <taxon>Unioninae</taxon>
        <taxon>Sinanodonta</taxon>
    </lineage>
</organism>
<proteinExistence type="predicted"/>
<protein>
    <recommendedName>
        <fullName evidence="6">RING-type domain-containing protein</fullName>
    </recommendedName>
</protein>
<feature type="region of interest" description="Disordered" evidence="5">
    <location>
        <begin position="114"/>
        <end position="140"/>
    </location>
</feature>
<evidence type="ECO:0000259" key="6">
    <source>
        <dbReference type="PROSITE" id="PS50089"/>
    </source>
</evidence>
<comment type="caution">
    <text evidence="7">The sequence shown here is derived from an EMBL/GenBank/DDBJ whole genome shotgun (WGS) entry which is preliminary data.</text>
</comment>
<dbReference type="GO" id="GO:0008270">
    <property type="term" value="F:zinc ion binding"/>
    <property type="evidence" value="ECO:0007669"/>
    <property type="project" value="UniProtKB-KW"/>
</dbReference>
<keyword evidence="2 4" id="KW-0863">Zinc-finger</keyword>
<feature type="region of interest" description="Disordered" evidence="5">
    <location>
        <begin position="251"/>
        <end position="296"/>
    </location>
</feature>
<dbReference type="AlphaFoldDB" id="A0ABD3UV37"/>
<evidence type="ECO:0000313" key="7">
    <source>
        <dbReference type="EMBL" id="KAL3853062.1"/>
    </source>
</evidence>
<dbReference type="InterPro" id="IPR001841">
    <property type="entry name" value="Znf_RING"/>
</dbReference>
<dbReference type="PROSITE" id="PS50089">
    <property type="entry name" value="ZF_RING_2"/>
    <property type="match status" value="1"/>
</dbReference>
<keyword evidence="8" id="KW-1185">Reference proteome</keyword>
<evidence type="ECO:0000313" key="8">
    <source>
        <dbReference type="Proteomes" id="UP001634394"/>
    </source>
</evidence>
<dbReference type="PANTHER" id="PTHR25462">
    <property type="entry name" value="BONUS, ISOFORM C-RELATED"/>
    <property type="match status" value="1"/>
</dbReference>
<feature type="domain" description="RING-type" evidence="6">
    <location>
        <begin position="10"/>
        <end position="58"/>
    </location>
</feature>
<dbReference type="Pfam" id="PF13445">
    <property type="entry name" value="zf-RING_UBOX"/>
    <property type="match status" value="1"/>
</dbReference>
<dbReference type="Proteomes" id="UP001634394">
    <property type="component" value="Unassembled WGS sequence"/>
</dbReference>
<feature type="compositionally biased region" description="Basic residues" evidence="5">
    <location>
        <begin position="279"/>
        <end position="296"/>
    </location>
</feature>